<dbReference type="Pfam" id="PF14319">
    <property type="entry name" value="Zn_Tnp_IS91"/>
    <property type="match status" value="1"/>
</dbReference>
<accession>A0A844FWA0</accession>
<dbReference type="AlphaFoldDB" id="A0A844FWA0"/>
<evidence type="ECO:0000313" key="4">
    <source>
        <dbReference type="EMBL" id="MST90247.1"/>
    </source>
</evidence>
<sequence length="357" mass="41289">MGLVNCDVPDDLSSTAIPFNASYTPKGKDSVKYIFAANYGYIVKLYNTRTPSGKRKIRDFCFDQIQKCILCGSVDLGYTVYECPRCGNFTIVPNRCHSRFCSSCAVKKARADAQDMANMALDCKHRHVVLTIPEELRDMFLADRKMLNLLFIAGRNTIYDIANGAKYRKSQGKKKKTKAKKRKVKKRKSPYDYKDDRNRGIPGFIITLHTFGRDLKWNPHIHILCSEKYYDTKSDKMKSLYFPFRKIRKTWQYQLLKVLSESPSLSADPEFRKLRNRLYLSYPEGFYIHAPDKLPDIGEDDMDDNDFDKLTDNIKGVVGYITRYTSRPVIADSRIDSYDVEPQILPVFKPQIISAFF</sequence>
<evidence type="ECO:0000259" key="2">
    <source>
        <dbReference type="Pfam" id="PF04986"/>
    </source>
</evidence>
<evidence type="ECO:0000313" key="5">
    <source>
        <dbReference type="Proteomes" id="UP000442619"/>
    </source>
</evidence>
<dbReference type="Pfam" id="PF04986">
    <property type="entry name" value="Y2_Tnp"/>
    <property type="match status" value="1"/>
</dbReference>
<dbReference type="EMBL" id="VUNM01000048">
    <property type="protein sequence ID" value="MST90247.1"/>
    <property type="molecule type" value="Genomic_DNA"/>
</dbReference>
<feature type="domain" description="Transposase zinc-binding" evidence="3">
    <location>
        <begin position="55"/>
        <end position="132"/>
    </location>
</feature>
<comment type="caution">
    <text evidence="4">The sequence shown here is derived from an EMBL/GenBank/DDBJ whole genome shotgun (WGS) entry which is preliminary data.</text>
</comment>
<name>A0A844FWA0_9FIRM</name>
<dbReference type="InterPro" id="IPR026889">
    <property type="entry name" value="Zn_Tnp"/>
</dbReference>
<organism evidence="4 5">
    <name type="scientific">Sharpea porci</name>
    <dbReference type="NCBI Taxonomy" id="2652286"/>
    <lineage>
        <taxon>Bacteria</taxon>
        <taxon>Bacillati</taxon>
        <taxon>Bacillota</taxon>
        <taxon>Erysipelotrichia</taxon>
        <taxon>Erysipelotrichales</taxon>
        <taxon>Coprobacillaceae</taxon>
        <taxon>Sharpea</taxon>
    </lineage>
</organism>
<dbReference type="GO" id="GO:0004803">
    <property type="term" value="F:transposase activity"/>
    <property type="evidence" value="ECO:0007669"/>
    <property type="project" value="InterPro"/>
</dbReference>
<dbReference type="GO" id="GO:0006313">
    <property type="term" value="P:DNA transposition"/>
    <property type="evidence" value="ECO:0007669"/>
    <property type="project" value="InterPro"/>
</dbReference>
<proteinExistence type="predicted"/>
<evidence type="ECO:0000259" key="3">
    <source>
        <dbReference type="Pfam" id="PF14319"/>
    </source>
</evidence>
<keyword evidence="5" id="KW-1185">Reference proteome</keyword>
<dbReference type="GO" id="GO:0003677">
    <property type="term" value="F:DNA binding"/>
    <property type="evidence" value="ECO:0007669"/>
    <property type="project" value="InterPro"/>
</dbReference>
<dbReference type="Proteomes" id="UP000442619">
    <property type="component" value="Unassembled WGS sequence"/>
</dbReference>
<gene>
    <name evidence="4" type="ORF">FYJ79_11855</name>
</gene>
<dbReference type="PANTHER" id="PTHR37023:SF1">
    <property type="entry name" value="ISSOD25 TRANSPOSASE TNPA_ISSOD25"/>
    <property type="match status" value="1"/>
</dbReference>
<dbReference type="InterPro" id="IPR007069">
    <property type="entry name" value="Transposase_32"/>
</dbReference>
<evidence type="ECO:0000256" key="1">
    <source>
        <dbReference type="SAM" id="MobiDB-lite"/>
    </source>
</evidence>
<dbReference type="RefSeq" id="WP_154518796.1">
    <property type="nucleotide sequence ID" value="NZ_VUNM01000048.1"/>
</dbReference>
<dbReference type="PANTHER" id="PTHR37023">
    <property type="entry name" value="TRANSPOSASE"/>
    <property type="match status" value="1"/>
</dbReference>
<feature type="region of interest" description="Disordered" evidence="1">
    <location>
        <begin position="169"/>
        <end position="192"/>
    </location>
</feature>
<protein>
    <submittedName>
        <fullName evidence="4">Transposase</fullName>
    </submittedName>
</protein>
<feature type="domain" description="Transposase IS801/IS1294" evidence="2">
    <location>
        <begin position="203"/>
        <end position="339"/>
    </location>
</feature>
<reference evidence="4 5" key="1">
    <citation type="submission" date="2019-08" db="EMBL/GenBank/DDBJ databases">
        <title>In-depth cultivation of the pig gut microbiome towards novel bacterial diversity and tailored functional studies.</title>
        <authorList>
            <person name="Wylensek D."/>
            <person name="Hitch T.C.A."/>
            <person name="Clavel T."/>
        </authorList>
    </citation>
    <scope>NUCLEOTIDE SEQUENCE [LARGE SCALE GENOMIC DNA]</scope>
    <source>
        <strain evidence="4 5">CA-Schmier-601-WT-3</strain>
    </source>
</reference>
<feature type="compositionally biased region" description="Basic residues" evidence="1">
    <location>
        <begin position="169"/>
        <end position="188"/>
    </location>
</feature>